<keyword evidence="3 7" id="KW-0423">Lactose metabolism</keyword>
<dbReference type="HOGENOM" id="CLU_050013_1_0_9"/>
<comment type="similarity">
    <text evidence="1">Belongs to the carbohydrate kinase pfkB family.</text>
</comment>
<comment type="pathway">
    <text evidence="7">Carbohydrate metabolism; D-tagatose 6-phosphate degradation; D-glyceraldehyde 3-phosphate and glycerone phosphate from D-tagatose 6-phosphate: step 1/2.</text>
</comment>
<dbReference type="OrthoDB" id="9801219at2"/>
<dbReference type="InterPro" id="IPR029056">
    <property type="entry name" value="Ribokinase-like"/>
</dbReference>
<dbReference type="PANTHER" id="PTHR46566:SF1">
    <property type="entry name" value="1-PHOSPHOFRUCTOKINASE"/>
    <property type="match status" value="1"/>
</dbReference>
<keyword evidence="2 7" id="KW-0808">Transferase</keyword>
<keyword evidence="4 7" id="KW-0547">Nucleotide-binding</keyword>
<dbReference type="STRING" id="154621.RV11_GL001421"/>
<dbReference type="FunFam" id="3.40.1190.20:FF:000001">
    <property type="entry name" value="Phosphofructokinase"/>
    <property type="match status" value="1"/>
</dbReference>
<evidence type="ECO:0000259" key="8">
    <source>
        <dbReference type="Pfam" id="PF00294"/>
    </source>
</evidence>
<dbReference type="CDD" id="cd01164">
    <property type="entry name" value="FruK_PfkB_like"/>
    <property type="match status" value="1"/>
</dbReference>
<evidence type="ECO:0000313" key="9">
    <source>
        <dbReference type="EMBL" id="EOL41803.1"/>
    </source>
</evidence>
<evidence type="ECO:0000313" key="10">
    <source>
        <dbReference type="Proteomes" id="UP000013785"/>
    </source>
</evidence>
<dbReference type="PATRIC" id="fig|1158610.3.peg.3362"/>
<evidence type="ECO:0000256" key="1">
    <source>
        <dbReference type="ARBA" id="ARBA00005380"/>
    </source>
</evidence>
<dbReference type="InterPro" id="IPR011611">
    <property type="entry name" value="PfkB_dom"/>
</dbReference>
<dbReference type="Proteomes" id="UP000013785">
    <property type="component" value="Unassembled WGS sequence"/>
</dbReference>
<feature type="domain" description="Carbohydrate kinase PfkB" evidence="8">
    <location>
        <begin position="10"/>
        <end position="290"/>
    </location>
</feature>
<comment type="similarity">
    <text evidence="7">Belongs to the carbohydrate kinase PfkB family. LacC subfamily.</text>
</comment>
<dbReference type="InterPro" id="IPR017583">
    <property type="entry name" value="Tagatose/fructose_Pkinase"/>
</dbReference>
<dbReference type="PANTHER" id="PTHR46566">
    <property type="entry name" value="1-PHOSPHOFRUCTOKINASE-RELATED"/>
    <property type="match status" value="1"/>
</dbReference>
<dbReference type="AlphaFoldDB" id="R3TL84"/>
<evidence type="ECO:0000256" key="3">
    <source>
        <dbReference type="ARBA" id="ARBA00022736"/>
    </source>
</evidence>
<dbReference type="UniPathway" id="UPA00704">
    <property type="reaction ID" value="UER00715"/>
</dbReference>
<dbReference type="NCBIfam" id="TIGR03168">
    <property type="entry name" value="1-PFK"/>
    <property type="match status" value="1"/>
</dbReference>
<comment type="catalytic activity">
    <reaction evidence="7">
        <text>D-tagatofuranose 6-phosphate + ATP = D-tagatofuranose 1,6-bisphosphate + ADP + H(+)</text>
        <dbReference type="Rhea" id="RHEA:12420"/>
        <dbReference type="ChEBI" id="CHEBI:15378"/>
        <dbReference type="ChEBI" id="CHEBI:30616"/>
        <dbReference type="ChEBI" id="CHEBI:58694"/>
        <dbReference type="ChEBI" id="CHEBI:58695"/>
        <dbReference type="ChEBI" id="CHEBI:456216"/>
        <dbReference type="EC" id="2.7.1.144"/>
    </reaction>
</comment>
<sequence length="308" mass="33952">MILTCTMNPAIDLFIRTEYLTPKKVNRTSENDIQPNGKGVNVSFILKMLGLDNTATGFIGGFTGEFIKEELEKKEIETDFVSISEITRINVFTNVLNEKTEYKIVNKGPNIKKESLNDLMDKLSKLEKNDLLIVSGSSPEGVTDEDLLEIAKLAKKKEIRLAIDTSSKILLDVLPFEPYCIKPNDEELMQLFNLTELTTEDIIYYGKQLVGLGAKQVIISLGENGAYLFNQNEILVGNAPKGELVNSACAGDTMLATFIGLQELGKTTEESLKTAIAAASSTAFTEGLTDFLNVPLLEKEITIKKVRG</sequence>
<dbReference type="SUPFAM" id="SSF53613">
    <property type="entry name" value="Ribokinase-like"/>
    <property type="match status" value="1"/>
</dbReference>
<keyword evidence="6 7" id="KW-0067">ATP-binding</keyword>
<dbReference type="GO" id="GO:2001059">
    <property type="term" value="P:D-tagatose 6-phosphate catabolic process"/>
    <property type="evidence" value="ECO:0007669"/>
    <property type="project" value="UniProtKB-UniPathway"/>
</dbReference>
<dbReference type="Pfam" id="PF00294">
    <property type="entry name" value="PfkB"/>
    <property type="match status" value="1"/>
</dbReference>
<dbReference type="EMBL" id="AJAT01000018">
    <property type="protein sequence ID" value="EOL41803.1"/>
    <property type="molecule type" value="Genomic_DNA"/>
</dbReference>
<proteinExistence type="inferred from homology"/>
<evidence type="ECO:0000256" key="7">
    <source>
        <dbReference type="PIRNR" id="PIRNR000535"/>
    </source>
</evidence>
<name>R3TL84_9ENTE</name>
<comment type="caution">
    <text evidence="9">The sequence shown here is derived from an EMBL/GenBank/DDBJ whole genome shotgun (WGS) entry which is preliminary data.</text>
</comment>
<organism evidence="9 10">
    <name type="scientific">Enterococcus phoeniculicola ATCC BAA-412</name>
    <dbReference type="NCBI Taxonomy" id="1158610"/>
    <lineage>
        <taxon>Bacteria</taxon>
        <taxon>Bacillati</taxon>
        <taxon>Bacillota</taxon>
        <taxon>Bacilli</taxon>
        <taxon>Lactobacillales</taxon>
        <taxon>Enterococcaceae</taxon>
        <taxon>Enterococcus</taxon>
    </lineage>
</organism>
<keyword evidence="5 9" id="KW-0418">Kinase</keyword>
<dbReference type="Gene3D" id="3.40.1190.20">
    <property type="match status" value="1"/>
</dbReference>
<dbReference type="NCBIfam" id="TIGR03828">
    <property type="entry name" value="pfkB"/>
    <property type="match status" value="1"/>
</dbReference>
<dbReference type="GO" id="GO:0044281">
    <property type="term" value="P:small molecule metabolic process"/>
    <property type="evidence" value="ECO:0007669"/>
    <property type="project" value="UniProtKB-ARBA"/>
</dbReference>
<dbReference type="GO" id="GO:0005524">
    <property type="term" value="F:ATP binding"/>
    <property type="evidence" value="ECO:0007669"/>
    <property type="project" value="UniProtKB-KW"/>
</dbReference>
<reference evidence="9 10" key="1">
    <citation type="submission" date="2013-02" db="EMBL/GenBank/DDBJ databases">
        <title>The Genome Sequence of Enterococcus phoeniculicola BAA-412.</title>
        <authorList>
            <consortium name="The Broad Institute Genome Sequencing Platform"/>
            <consortium name="The Broad Institute Genome Sequencing Center for Infectious Disease"/>
            <person name="Earl A.M."/>
            <person name="Gilmore M.S."/>
            <person name="Lebreton F."/>
            <person name="Walker B."/>
            <person name="Young S.K."/>
            <person name="Zeng Q."/>
            <person name="Gargeya S."/>
            <person name="Fitzgerald M."/>
            <person name="Haas B."/>
            <person name="Abouelleil A."/>
            <person name="Alvarado L."/>
            <person name="Arachchi H.M."/>
            <person name="Berlin A.M."/>
            <person name="Chapman S.B."/>
            <person name="Dewar J."/>
            <person name="Goldberg J."/>
            <person name="Griggs A."/>
            <person name="Gujja S."/>
            <person name="Hansen M."/>
            <person name="Howarth C."/>
            <person name="Imamovic A."/>
            <person name="Larimer J."/>
            <person name="McCowan C."/>
            <person name="Murphy C."/>
            <person name="Neiman D."/>
            <person name="Pearson M."/>
            <person name="Priest M."/>
            <person name="Roberts A."/>
            <person name="Saif S."/>
            <person name="Shea T."/>
            <person name="Sisk P."/>
            <person name="Sykes S."/>
            <person name="Wortman J."/>
            <person name="Nusbaum C."/>
            <person name="Birren B."/>
        </authorList>
    </citation>
    <scope>NUCLEOTIDE SEQUENCE [LARGE SCALE GENOMIC DNA]</scope>
    <source>
        <strain evidence="9 10">ATCC BAA-412</strain>
    </source>
</reference>
<dbReference type="GO" id="GO:0005988">
    <property type="term" value="P:lactose metabolic process"/>
    <property type="evidence" value="ECO:0007669"/>
    <property type="project" value="UniProtKB-KW"/>
</dbReference>
<keyword evidence="10" id="KW-1185">Reference proteome</keyword>
<evidence type="ECO:0000256" key="6">
    <source>
        <dbReference type="ARBA" id="ARBA00022840"/>
    </source>
</evidence>
<evidence type="ECO:0000256" key="4">
    <source>
        <dbReference type="ARBA" id="ARBA00022741"/>
    </source>
</evidence>
<dbReference type="PIRSF" id="PIRSF000535">
    <property type="entry name" value="1PFK/6PFK/LacC"/>
    <property type="match status" value="1"/>
</dbReference>
<accession>R3TL84</accession>
<dbReference type="EC" id="2.7.1.144" evidence="7"/>
<evidence type="ECO:0000256" key="2">
    <source>
        <dbReference type="ARBA" id="ARBA00022679"/>
    </source>
</evidence>
<evidence type="ECO:0000256" key="5">
    <source>
        <dbReference type="ARBA" id="ARBA00022777"/>
    </source>
</evidence>
<dbReference type="GO" id="GO:0005829">
    <property type="term" value="C:cytosol"/>
    <property type="evidence" value="ECO:0007669"/>
    <property type="project" value="TreeGrafter"/>
</dbReference>
<dbReference type="InterPro" id="IPR022463">
    <property type="entry name" value="1-PFruKinase"/>
</dbReference>
<gene>
    <name evidence="9" type="ORF">UC3_03368</name>
</gene>
<dbReference type="GO" id="GO:0009024">
    <property type="term" value="F:tagatose-6-phosphate kinase activity"/>
    <property type="evidence" value="ECO:0007669"/>
    <property type="project" value="UniProtKB-EC"/>
</dbReference>
<dbReference type="RefSeq" id="WP_010769998.1">
    <property type="nucleotide sequence ID" value="NZ_ASWE01000001.1"/>
</dbReference>
<protein>
    <recommendedName>
        <fullName evidence="7">Tagatose-6-phosphate kinase</fullName>
        <ecNumber evidence="7">2.7.1.144</ecNumber>
    </recommendedName>
</protein>
<dbReference type="GO" id="GO:0008662">
    <property type="term" value="F:1-phosphofructokinase activity"/>
    <property type="evidence" value="ECO:0007669"/>
    <property type="project" value="InterPro"/>
</dbReference>
<dbReference type="eggNOG" id="COG1105">
    <property type="taxonomic scope" value="Bacteria"/>
</dbReference>
<dbReference type="GO" id="GO:0016052">
    <property type="term" value="P:carbohydrate catabolic process"/>
    <property type="evidence" value="ECO:0007669"/>
    <property type="project" value="UniProtKB-ARBA"/>
</dbReference>